<name>A0A9P6QB20_9FUNG</name>
<protein>
    <submittedName>
        <fullName evidence="1">Uncharacterized protein</fullName>
    </submittedName>
</protein>
<gene>
    <name evidence="1" type="ORF">DFQ27_002583</name>
</gene>
<reference evidence="1" key="1">
    <citation type="journal article" date="2020" name="Fungal Divers.">
        <title>Resolving the Mortierellaceae phylogeny through synthesis of multi-gene phylogenetics and phylogenomics.</title>
        <authorList>
            <person name="Vandepol N."/>
            <person name="Liber J."/>
            <person name="Desiro A."/>
            <person name="Na H."/>
            <person name="Kennedy M."/>
            <person name="Barry K."/>
            <person name="Grigoriev I.V."/>
            <person name="Miller A.N."/>
            <person name="O'Donnell K."/>
            <person name="Stajich J.E."/>
            <person name="Bonito G."/>
        </authorList>
    </citation>
    <scope>NUCLEOTIDE SEQUENCE</scope>
    <source>
        <strain evidence="1">BC1065</strain>
    </source>
</reference>
<proteinExistence type="predicted"/>
<feature type="non-terminal residue" evidence="1">
    <location>
        <position position="1"/>
    </location>
</feature>
<dbReference type="EMBL" id="JAAAJB010000199">
    <property type="protein sequence ID" value="KAG0262028.1"/>
    <property type="molecule type" value="Genomic_DNA"/>
</dbReference>
<evidence type="ECO:0000313" key="2">
    <source>
        <dbReference type="Proteomes" id="UP000807716"/>
    </source>
</evidence>
<organism evidence="1 2">
    <name type="scientific">Actinomortierella ambigua</name>
    <dbReference type="NCBI Taxonomy" id="1343610"/>
    <lineage>
        <taxon>Eukaryota</taxon>
        <taxon>Fungi</taxon>
        <taxon>Fungi incertae sedis</taxon>
        <taxon>Mucoromycota</taxon>
        <taxon>Mortierellomycotina</taxon>
        <taxon>Mortierellomycetes</taxon>
        <taxon>Mortierellales</taxon>
        <taxon>Mortierellaceae</taxon>
        <taxon>Actinomortierella</taxon>
    </lineage>
</organism>
<dbReference type="Proteomes" id="UP000807716">
    <property type="component" value="Unassembled WGS sequence"/>
</dbReference>
<evidence type="ECO:0000313" key="1">
    <source>
        <dbReference type="EMBL" id="KAG0262028.1"/>
    </source>
</evidence>
<comment type="caution">
    <text evidence="1">The sequence shown here is derived from an EMBL/GenBank/DDBJ whole genome shotgun (WGS) entry which is preliminary data.</text>
</comment>
<keyword evidence="2" id="KW-1185">Reference proteome</keyword>
<dbReference type="AlphaFoldDB" id="A0A9P6QB20"/>
<sequence>WHLVVANRATLWSCYACQGKCTCAACRAATPGVRRGRQPAPTPGFKWFASPDGFNKPAISDPPLE</sequence>
<accession>A0A9P6QB20</accession>